<dbReference type="AlphaFoldDB" id="A0A7W7LLU8"/>
<accession>A0A7W7LLU8</accession>
<gene>
    <name evidence="2" type="ORF">FHS39_001656</name>
</gene>
<dbReference type="EMBL" id="JACHJH010000002">
    <property type="protein sequence ID" value="MBB4892645.1"/>
    <property type="molecule type" value="Genomic_DNA"/>
</dbReference>
<dbReference type="Pfam" id="PF03992">
    <property type="entry name" value="ABM"/>
    <property type="match status" value="1"/>
</dbReference>
<dbReference type="Proteomes" id="UP000556084">
    <property type="component" value="Unassembled WGS sequence"/>
</dbReference>
<dbReference type="InterPro" id="IPR007138">
    <property type="entry name" value="ABM_dom"/>
</dbReference>
<organism evidence="2 3">
    <name type="scientific">Streptomyces olivoverticillatus</name>
    <dbReference type="NCBI Taxonomy" id="66427"/>
    <lineage>
        <taxon>Bacteria</taxon>
        <taxon>Bacillati</taxon>
        <taxon>Actinomycetota</taxon>
        <taxon>Actinomycetes</taxon>
        <taxon>Kitasatosporales</taxon>
        <taxon>Streptomycetaceae</taxon>
        <taxon>Streptomyces</taxon>
    </lineage>
</organism>
<reference evidence="2 3" key="1">
    <citation type="submission" date="2020-08" db="EMBL/GenBank/DDBJ databases">
        <title>Genomic Encyclopedia of Type Strains, Phase III (KMG-III): the genomes of soil and plant-associated and newly described type strains.</title>
        <authorList>
            <person name="Whitman W."/>
        </authorList>
    </citation>
    <scope>NUCLEOTIDE SEQUENCE [LARGE SCALE GENOMIC DNA]</scope>
    <source>
        <strain evidence="2 3">CECT 3266</strain>
    </source>
</reference>
<dbReference type="PROSITE" id="PS51725">
    <property type="entry name" value="ABM"/>
    <property type="match status" value="1"/>
</dbReference>
<dbReference type="Gene3D" id="3.30.70.100">
    <property type="match status" value="1"/>
</dbReference>
<comment type="caution">
    <text evidence="2">The sequence shown here is derived from an EMBL/GenBank/DDBJ whole genome shotgun (WGS) entry which is preliminary data.</text>
</comment>
<keyword evidence="3" id="KW-1185">Reference proteome</keyword>
<sequence>MTSGFGLVVRFILRDAAATAAFDELVSQTLDGIRKHEPGTLLYVSHGVPGEPEQRVFYEMYRDRAAFEVHERQPHIRHFLVEREKFVTAADVTFLERIEGQ</sequence>
<evidence type="ECO:0000313" key="2">
    <source>
        <dbReference type="EMBL" id="MBB4892645.1"/>
    </source>
</evidence>
<evidence type="ECO:0000313" key="3">
    <source>
        <dbReference type="Proteomes" id="UP000556084"/>
    </source>
</evidence>
<dbReference type="GO" id="GO:0004497">
    <property type="term" value="F:monooxygenase activity"/>
    <property type="evidence" value="ECO:0007669"/>
    <property type="project" value="UniProtKB-KW"/>
</dbReference>
<protein>
    <submittedName>
        <fullName evidence="2">Quinol monooxygenase YgiN</fullName>
    </submittedName>
</protein>
<keyword evidence="2" id="KW-0503">Monooxygenase</keyword>
<keyword evidence="2" id="KW-0560">Oxidoreductase</keyword>
<feature type="domain" description="ABM" evidence="1">
    <location>
        <begin position="5"/>
        <end position="98"/>
    </location>
</feature>
<dbReference type="InterPro" id="IPR011008">
    <property type="entry name" value="Dimeric_a/b-barrel"/>
</dbReference>
<name>A0A7W7LLU8_9ACTN</name>
<proteinExistence type="predicted"/>
<dbReference type="SUPFAM" id="SSF54909">
    <property type="entry name" value="Dimeric alpha+beta barrel"/>
    <property type="match status" value="1"/>
</dbReference>
<evidence type="ECO:0000259" key="1">
    <source>
        <dbReference type="PROSITE" id="PS51725"/>
    </source>
</evidence>